<dbReference type="InParanoid" id="A0A0V0QSV2"/>
<accession>A0A0V0QSV2</accession>
<dbReference type="GO" id="GO:0006400">
    <property type="term" value="P:tRNA modification"/>
    <property type="evidence" value="ECO:0007669"/>
    <property type="project" value="InterPro"/>
</dbReference>
<dbReference type="OMA" id="RNHINAY"/>
<evidence type="ECO:0000313" key="3">
    <source>
        <dbReference type="EMBL" id="KRX05394.1"/>
    </source>
</evidence>
<dbReference type="EMBL" id="LDAU01000109">
    <property type="protein sequence ID" value="KRX05394.1"/>
    <property type="molecule type" value="Genomic_DNA"/>
</dbReference>
<dbReference type="AlphaFoldDB" id="A0A0V0QSV2"/>
<comment type="caution">
    <text evidence="3">The sequence shown here is derived from an EMBL/GenBank/DDBJ whole genome shotgun (WGS) entry which is preliminary data.</text>
</comment>
<feature type="compositionally biased region" description="Polar residues" evidence="1">
    <location>
        <begin position="1"/>
        <end position="10"/>
    </location>
</feature>
<evidence type="ECO:0000313" key="4">
    <source>
        <dbReference type="Proteomes" id="UP000054937"/>
    </source>
</evidence>
<dbReference type="Gene3D" id="3.30.70.3000">
    <property type="match status" value="2"/>
</dbReference>
<keyword evidence="4" id="KW-1185">Reference proteome</keyword>
<protein>
    <recommendedName>
        <fullName evidence="2">tRNAHis guanylyltransferase catalytic domain-containing protein</fullName>
    </recommendedName>
</protein>
<sequence>MQTQSPPQKSEQTDPEKSPKNPPKTHQAIGDRMKSYEKSSRTHLDPSLPVIIRIDGHSFSKFTKGLKKPFENWFHELMVETTANLMQEFQVNFGYTQSDEITLIYTPSFDKQNRLNDYPFKNQQKLKNANCFFDARIFNVPSLPEAFSNVYWRSCYDCVKNSVSMAAYCHFSEKKISGFSTAQRIEALKKEKNIDWNTDFSNHFKYGTFIKKRAISIDMPEKYKNFKNNDQKQNVQRREFIAFSVNLSQKKFDENVSEFLFSKILNEKFLANDSPFEITEMYTVDLN</sequence>
<dbReference type="InterPro" id="IPR038469">
    <property type="entry name" value="tRNAHis_GuaTrfase_Thg1_sf"/>
</dbReference>
<evidence type="ECO:0000256" key="1">
    <source>
        <dbReference type="SAM" id="MobiDB-lite"/>
    </source>
</evidence>
<dbReference type="Proteomes" id="UP000054937">
    <property type="component" value="Unassembled WGS sequence"/>
</dbReference>
<feature type="compositionally biased region" description="Basic and acidic residues" evidence="1">
    <location>
        <begin position="29"/>
        <end position="42"/>
    </location>
</feature>
<name>A0A0V0QSV2_PSEPJ</name>
<dbReference type="GO" id="GO:0008193">
    <property type="term" value="F:tRNA guanylyltransferase activity"/>
    <property type="evidence" value="ECO:0007669"/>
    <property type="project" value="InterPro"/>
</dbReference>
<dbReference type="GO" id="GO:0000287">
    <property type="term" value="F:magnesium ion binding"/>
    <property type="evidence" value="ECO:0007669"/>
    <property type="project" value="InterPro"/>
</dbReference>
<gene>
    <name evidence="3" type="ORF">PPERSA_00695</name>
</gene>
<feature type="region of interest" description="Disordered" evidence="1">
    <location>
        <begin position="1"/>
        <end position="42"/>
    </location>
</feature>
<dbReference type="InterPro" id="IPR024956">
    <property type="entry name" value="tRNAHis_GuaTrfase_cat"/>
</dbReference>
<feature type="domain" description="tRNAHis guanylyltransferase catalytic" evidence="2">
    <location>
        <begin position="31"/>
        <end position="111"/>
    </location>
</feature>
<dbReference type="PANTHER" id="PTHR12729:SF1">
    <property type="entry name" value="TRNAHIS GUANYLYLTRANSFERASE CATALYTIC DOMAIN-CONTAINING PROTEIN"/>
    <property type="match status" value="1"/>
</dbReference>
<organism evidence="3 4">
    <name type="scientific">Pseudocohnilembus persalinus</name>
    <name type="common">Ciliate</name>
    <dbReference type="NCBI Taxonomy" id="266149"/>
    <lineage>
        <taxon>Eukaryota</taxon>
        <taxon>Sar</taxon>
        <taxon>Alveolata</taxon>
        <taxon>Ciliophora</taxon>
        <taxon>Intramacronucleata</taxon>
        <taxon>Oligohymenophorea</taxon>
        <taxon>Scuticociliatia</taxon>
        <taxon>Philasterida</taxon>
        <taxon>Pseudocohnilembidae</taxon>
        <taxon>Pseudocohnilembus</taxon>
    </lineage>
</organism>
<evidence type="ECO:0000259" key="2">
    <source>
        <dbReference type="Pfam" id="PF04446"/>
    </source>
</evidence>
<dbReference type="Pfam" id="PF04446">
    <property type="entry name" value="Thg1"/>
    <property type="match status" value="1"/>
</dbReference>
<dbReference type="OrthoDB" id="5959761at2759"/>
<reference evidence="3 4" key="1">
    <citation type="journal article" date="2015" name="Sci. Rep.">
        <title>Genome of the facultative scuticociliatosis pathogen Pseudocohnilembus persalinus provides insight into its virulence through horizontal gene transfer.</title>
        <authorList>
            <person name="Xiong J."/>
            <person name="Wang G."/>
            <person name="Cheng J."/>
            <person name="Tian M."/>
            <person name="Pan X."/>
            <person name="Warren A."/>
            <person name="Jiang C."/>
            <person name="Yuan D."/>
            <person name="Miao W."/>
        </authorList>
    </citation>
    <scope>NUCLEOTIDE SEQUENCE [LARGE SCALE GENOMIC DNA]</scope>
    <source>
        <strain evidence="3">36N120E</strain>
    </source>
</reference>
<dbReference type="InterPro" id="IPR007537">
    <property type="entry name" value="tRNAHis_GuaTrfase_Thg1"/>
</dbReference>
<proteinExistence type="predicted"/>
<dbReference type="PANTHER" id="PTHR12729">
    <property type="entry name" value="TRNA(HIS) GUANYLYLTRANSFERASE-RELATED"/>
    <property type="match status" value="1"/>
</dbReference>